<feature type="chain" id="PRO_5015987488" description="Secreted protein" evidence="1">
    <location>
        <begin position="25"/>
        <end position="156"/>
    </location>
</feature>
<dbReference type="AlphaFoldDB" id="A0A2V1DL15"/>
<protein>
    <recommendedName>
        <fullName evidence="4">Secreted protein</fullName>
    </recommendedName>
</protein>
<keyword evidence="1" id="KW-0732">Signal</keyword>
<proteinExistence type="predicted"/>
<reference evidence="2 3" key="1">
    <citation type="journal article" date="2018" name="Sci. Rep.">
        <title>Comparative genomics provides insights into the lifestyle and reveals functional heterogeneity of dark septate endophytic fungi.</title>
        <authorList>
            <person name="Knapp D.G."/>
            <person name="Nemeth J.B."/>
            <person name="Barry K."/>
            <person name="Hainaut M."/>
            <person name="Henrissat B."/>
            <person name="Johnson J."/>
            <person name="Kuo A."/>
            <person name="Lim J.H.P."/>
            <person name="Lipzen A."/>
            <person name="Nolan M."/>
            <person name="Ohm R.A."/>
            <person name="Tamas L."/>
            <person name="Grigoriev I.V."/>
            <person name="Spatafora J.W."/>
            <person name="Nagy L.G."/>
            <person name="Kovacs G.M."/>
        </authorList>
    </citation>
    <scope>NUCLEOTIDE SEQUENCE [LARGE SCALE GENOMIC DNA]</scope>
    <source>
        <strain evidence="2 3">DSE2036</strain>
    </source>
</reference>
<dbReference type="Proteomes" id="UP000244855">
    <property type="component" value="Unassembled WGS sequence"/>
</dbReference>
<evidence type="ECO:0008006" key="4">
    <source>
        <dbReference type="Google" id="ProtNLM"/>
    </source>
</evidence>
<evidence type="ECO:0000313" key="2">
    <source>
        <dbReference type="EMBL" id="PVH97824.1"/>
    </source>
</evidence>
<gene>
    <name evidence="2" type="ORF">DM02DRAFT_65411</name>
</gene>
<dbReference type="EMBL" id="KZ805427">
    <property type="protein sequence ID" value="PVH97824.1"/>
    <property type="molecule type" value="Genomic_DNA"/>
</dbReference>
<name>A0A2V1DL15_9PLEO</name>
<sequence>MQAVLAGALFALAVFAKHTQSLHAYPPIIYLRTRFRRPVVTIHDPANPSIQSEVPTKDACTRVDGCPVQQSHVRWLAPPLIFISRSRGGFFACRRIVFSVVIYEKWVIPRLWDLAFYLSIEARALTRFPQAWSLWDDLTSPGQLVFWFLYFFPCCM</sequence>
<organism evidence="2 3">
    <name type="scientific">Periconia macrospinosa</name>
    <dbReference type="NCBI Taxonomy" id="97972"/>
    <lineage>
        <taxon>Eukaryota</taxon>
        <taxon>Fungi</taxon>
        <taxon>Dikarya</taxon>
        <taxon>Ascomycota</taxon>
        <taxon>Pezizomycotina</taxon>
        <taxon>Dothideomycetes</taxon>
        <taxon>Pleosporomycetidae</taxon>
        <taxon>Pleosporales</taxon>
        <taxon>Massarineae</taxon>
        <taxon>Periconiaceae</taxon>
        <taxon>Periconia</taxon>
    </lineage>
</organism>
<keyword evidence="3" id="KW-1185">Reference proteome</keyword>
<accession>A0A2V1DL15</accession>
<evidence type="ECO:0000256" key="1">
    <source>
        <dbReference type="SAM" id="SignalP"/>
    </source>
</evidence>
<evidence type="ECO:0000313" key="3">
    <source>
        <dbReference type="Proteomes" id="UP000244855"/>
    </source>
</evidence>
<feature type="signal peptide" evidence="1">
    <location>
        <begin position="1"/>
        <end position="24"/>
    </location>
</feature>